<dbReference type="GO" id="GO:0019843">
    <property type="term" value="F:rRNA binding"/>
    <property type="evidence" value="ECO:0007669"/>
    <property type="project" value="UniProtKB-KW"/>
</dbReference>
<evidence type="ECO:0000256" key="1">
    <source>
        <dbReference type="ARBA" id="ARBA00022517"/>
    </source>
</evidence>
<feature type="binding site" evidence="2">
    <location>
        <begin position="186"/>
        <end position="194"/>
    </location>
    <ligand>
        <name>GTP</name>
        <dbReference type="ChEBI" id="CHEBI:37565"/>
    </ligand>
</feature>
<keyword evidence="1 2" id="KW-0690">Ribosome biogenesis</keyword>
<dbReference type="NCBIfam" id="TIGR00157">
    <property type="entry name" value="ribosome small subunit-dependent GTPase A"/>
    <property type="match status" value="1"/>
</dbReference>
<accession>A0A840X3R3</accession>
<comment type="caution">
    <text evidence="5">The sequence shown here is derived from an EMBL/GenBank/DDBJ whole genome shotgun (WGS) entry which is preliminary data.</text>
</comment>
<dbReference type="Gene3D" id="1.10.40.50">
    <property type="entry name" value="Probable gtpase engc, domain 3"/>
    <property type="match status" value="1"/>
</dbReference>
<dbReference type="PANTHER" id="PTHR32120">
    <property type="entry name" value="SMALL RIBOSOMAL SUBUNIT BIOGENESIS GTPASE RSGA"/>
    <property type="match status" value="1"/>
</dbReference>
<dbReference type="GO" id="GO:0003924">
    <property type="term" value="F:GTPase activity"/>
    <property type="evidence" value="ECO:0007669"/>
    <property type="project" value="UniProtKB-UniRule"/>
</dbReference>
<dbReference type="InterPro" id="IPR027417">
    <property type="entry name" value="P-loop_NTPase"/>
</dbReference>
<name>A0A840X3R3_9RHOB</name>
<evidence type="ECO:0000259" key="4">
    <source>
        <dbReference type="PROSITE" id="PS50936"/>
    </source>
</evidence>
<dbReference type="Gene3D" id="3.40.50.300">
    <property type="entry name" value="P-loop containing nucleotide triphosphate hydrolases"/>
    <property type="match status" value="1"/>
</dbReference>
<comment type="subunit">
    <text evidence="2">Monomer. Associates with 30S ribosomal subunit, binds 16S rRNA.</text>
</comment>
<sequence>MTLAALGFGPDFAEQAEGASVARISDVHRDEVRGLTGSDQVSLLLPNGLKLRQITVGDWVTFDPESGLIARVLDRRTVLKRGAAGNAARAQLIAANVDTLFIVTSCNHDFNLARLERYLALAQSVGTTPLILLTKADDPAEPRNYLGEAQGLSPLADALALNAHDADDLARLAPWVQPGMTAALVGSSGVGKSTILNGLTGAGAITQGIREDDSRGRHTTTARALRQTTHGGWLIDTPGMRSLALRDTGDGIEQVFADLVALEPDCHFSDCTHQHEPGCAILAAVDAGQADAARVARWLKLRAEDQLNTATGFSARQKQKAAGQRPARKKKKKR</sequence>
<gene>
    <name evidence="2" type="primary">rsgA</name>
    <name evidence="5" type="ORF">FHS89_002506</name>
</gene>
<feature type="region of interest" description="Disordered" evidence="3">
    <location>
        <begin position="310"/>
        <end position="334"/>
    </location>
</feature>
<keyword evidence="6" id="KW-1185">Reference proteome</keyword>
<dbReference type="GO" id="GO:0005525">
    <property type="term" value="F:GTP binding"/>
    <property type="evidence" value="ECO:0007669"/>
    <property type="project" value="UniProtKB-UniRule"/>
</dbReference>
<keyword evidence="2" id="KW-0479">Metal-binding</keyword>
<organism evidence="5 6">
    <name type="scientific">Rubricella aquisinus</name>
    <dbReference type="NCBI Taxonomy" id="2028108"/>
    <lineage>
        <taxon>Bacteria</taxon>
        <taxon>Pseudomonadati</taxon>
        <taxon>Pseudomonadota</taxon>
        <taxon>Alphaproteobacteria</taxon>
        <taxon>Rhodobacterales</taxon>
        <taxon>Paracoccaceae</taxon>
        <taxon>Rubricella</taxon>
    </lineage>
</organism>
<dbReference type="EMBL" id="JACIJS010000007">
    <property type="protein sequence ID" value="MBB5516475.1"/>
    <property type="molecule type" value="Genomic_DNA"/>
</dbReference>
<dbReference type="PRINTS" id="PR00326">
    <property type="entry name" value="GTP1OBG"/>
</dbReference>
<keyword evidence="2" id="KW-0862">Zinc</keyword>
<comment type="similarity">
    <text evidence="2">Belongs to the TRAFAC class YlqF/YawG GTPase family. RsgA subfamily.</text>
</comment>
<dbReference type="SUPFAM" id="SSF52540">
    <property type="entry name" value="P-loop containing nucleoside triphosphate hydrolases"/>
    <property type="match status" value="1"/>
</dbReference>
<comment type="cofactor">
    <cofactor evidence="2">
        <name>Zn(2+)</name>
        <dbReference type="ChEBI" id="CHEBI:29105"/>
    </cofactor>
    <text evidence="2">Binds 1 zinc ion per subunit.</text>
</comment>
<dbReference type="CDD" id="cd01854">
    <property type="entry name" value="YjeQ_EngC"/>
    <property type="match status" value="1"/>
</dbReference>
<dbReference type="HAMAP" id="MF_01820">
    <property type="entry name" value="GTPase_RsgA"/>
    <property type="match status" value="1"/>
</dbReference>
<proteinExistence type="inferred from homology"/>
<protein>
    <recommendedName>
        <fullName evidence="2">Small ribosomal subunit biogenesis GTPase RsgA</fullName>
        <ecNumber evidence="2">3.6.1.-</ecNumber>
    </recommendedName>
</protein>
<dbReference type="Pfam" id="PF03193">
    <property type="entry name" value="RsgA_GTPase"/>
    <property type="match status" value="1"/>
</dbReference>
<keyword evidence="2" id="KW-0963">Cytoplasm</keyword>
<dbReference type="GO" id="GO:0046872">
    <property type="term" value="F:metal ion binding"/>
    <property type="evidence" value="ECO:0007669"/>
    <property type="project" value="UniProtKB-KW"/>
</dbReference>
<dbReference type="Proteomes" id="UP000553766">
    <property type="component" value="Unassembled WGS sequence"/>
</dbReference>
<dbReference type="RefSeq" id="WP_184012120.1">
    <property type="nucleotide sequence ID" value="NZ_JACIJS010000007.1"/>
</dbReference>
<evidence type="ECO:0000313" key="6">
    <source>
        <dbReference type="Proteomes" id="UP000553766"/>
    </source>
</evidence>
<feature type="binding site" evidence="2">
    <location>
        <position position="273"/>
    </location>
    <ligand>
        <name>Zn(2+)</name>
        <dbReference type="ChEBI" id="CHEBI:29105"/>
    </ligand>
</feature>
<dbReference type="InterPro" id="IPR004881">
    <property type="entry name" value="Ribosome_biogen_GTPase_RsgA"/>
</dbReference>
<comment type="subcellular location">
    <subcellularLocation>
        <location evidence="2">Cytoplasm</location>
    </subcellularLocation>
</comment>
<evidence type="ECO:0000313" key="5">
    <source>
        <dbReference type="EMBL" id="MBB5516475.1"/>
    </source>
</evidence>
<dbReference type="PANTHER" id="PTHR32120:SF10">
    <property type="entry name" value="SMALL RIBOSOMAL SUBUNIT BIOGENESIS GTPASE RSGA"/>
    <property type="match status" value="1"/>
</dbReference>
<dbReference type="GO" id="GO:0042274">
    <property type="term" value="P:ribosomal small subunit biogenesis"/>
    <property type="evidence" value="ECO:0007669"/>
    <property type="project" value="UniProtKB-UniRule"/>
</dbReference>
<feature type="binding site" evidence="2">
    <location>
        <position position="279"/>
    </location>
    <ligand>
        <name>Zn(2+)</name>
        <dbReference type="ChEBI" id="CHEBI:29105"/>
    </ligand>
</feature>
<dbReference type="PROSITE" id="PS50936">
    <property type="entry name" value="ENGC_GTPASE"/>
    <property type="match status" value="1"/>
</dbReference>
<keyword evidence="2 5" id="KW-0378">Hydrolase</keyword>
<keyword evidence="2" id="KW-0699">rRNA-binding</keyword>
<dbReference type="InterPro" id="IPR006073">
    <property type="entry name" value="GTP-bd"/>
</dbReference>
<dbReference type="InterPro" id="IPR010914">
    <property type="entry name" value="RsgA_GTPase_dom"/>
</dbReference>
<feature type="binding site" evidence="2">
    <location>
        <position position="271"/>
    </location>
    <ligand>
        <name>Zn(2+)</name>
        <dbReference type="ChEBI" id="CHEBI:29105"/>
    </ligand>
</feature>
<dbReference type="AlphaFoldDB" id="A0A840X3R3"/>
<dbReference type="GO" id="GO:0005737">
    <property type="term" value="C:cytoplasm"/>
    <property type="evidence" value="ECO:0007669"/>
    <property type="project" value="UniProtKB-SubCell"/>
</dbReference>
<feature type="binding site" evidence="2">
    <location>
        <begin position="134"/>
        <end position="137"/>
    </location>
    <ligand>
        <name>GTP</name>
        <dbReference type="ChEBI" id="CHEBI:37565"/>
    </ligand>
</feature>
<keyword evidence="2" id="KW-0547">Nucleotide-binding</keyword>
<keyword evidence="2" id="KW-0694">RNA-binding</keyword>
<feature type="domain" description="EngC GTPase" evidence="4">
    <location>
        <begin position="95"/>
        <end position="241"/>
    </location>
</feature>
<evidence type="ECO:0000256" key="2">
    <source>
        <dbReference type="HAMAP-Rule" id="MF_01820"/>
    </source>
</evidence>
<reference evidence="5 6" key="1">
    <citation type="submission" date="2020-08" db="EMBL/GenBank/DDBJ databases">
        <title>Genomic Encyclopedia of Type Strains, Phase IV (KMG-IV): sequencing the most valuable type-strain genomes for metagenomic binning, comparative biology and taxonomic classification.</title>
        <authorList>
            <person name="Goeker M."/>
        </authorList>
    </citation>
    <scope>NUCLEOTIDE SEQUENCE [LARGE SCALE GENOMIC DNA]</scope>
    <source>
        <strain evidence="5 6">DSM 103377</strain>
    </source>
</reference>
<evidence type="ECO:0000256" key="3">
    <source>
        <dbReference type="SAM" id="MobiDB-lite"/>
    </source>
</evidence>
<comment type="function">
    <text evidence="2">One of several proteins that assist in the late maturation steps of the functional core of the 30S ribosomal subunit. Helps release RbfA from mature subunits. May play a role in the assembly of ribosomal proteins into the subunit. Circularly permuted GTPase that catalyzes slow GTP hydrolysis, GTPase activity is stimulated by the 30S ribosomal subunit.</text>
</comment>
<dbReference type="EC" id="3.6.1.-" evidence="2"/>
<keyword evidence="2" id="KW-0342">GTP-binding</keyword>
<feature type="binding site" evidence="2">
    <location>
        <position position="266"/>
    </location>
    <ligand>
        <name>Zn(2+)</name>
        <dbReference type="ChEBI" id="CHEBI:29105"/>
    </ligand>
</feature>